<dbReference type="EMBL" id="MCFF01000040">
    <property type="protein sequence ID" value="ORZ07777.1"/>
    <property type="molecule type" value="Genomic_DNA"/>
</dbReference>
<dbReference type="Proteomes" id="UP000193648">
    <property type="component" value="Unassembled WGS sequence"/>
</dbReference>
<protein>
    <submittedName>
        <fullName evidence="2">Uncharacterized protein</fullName>
    </submittedName>
</protein>
<evidence type="ECO:0000313" key="2">
    <source>
        <dbReference type="EMBL" id="ORZ07777.1"/>
    </source>
</evidence>
<comment type="caution">
    <text evidence="2">The sequence shown here is derived from an EMBL/GenBank/DDBJ whole genome shotgun (WGS) entry which is preliminary data.</text>
</comment>
<evidence type="ECO:0000256" key="1">
    <source>
        <dbReference type="SAM" id="MobiDB-lite"/>
    </source>
</evidence>
<dbReference type="InParanoid" id="A0A1Y2GDI9"/>
<dbReference type="GeneID" id="33568631"/>
<sequence>MLYNSTESTDRVLTGTKRIRSRGCRKISAVEVNTECNYKPVAQKKMNLELKKPCHQLTKVKPAGSRQSKQRVSAPSGQRGTSSHGITRGKSPGLQRYVKKTHFCDANQELFYIWK</sequence>
<keyword evidence="3" id="KW-1185">Reference proteome</keyword>
<dbReference type="AlphaFoldDB" id="A0A1Y2GDI9"/>
<accession>A0A1Y2GDI9</accession>
<dbReference type="RefSeq" id="XP_021878143.1">
    <property type="nucleotide sequence ID" value="XM_022026788.1"/>
</dbReference>
<gene>
    <name evidence="2" type="ORF">BCR41DRAFT_373531</name>
</gene>
<evidence type="ECO:0000313" key="3">
    <source>
        <dbReference type="Proteomes" id="UP000193648"/>
    </source>
</evidence>
<feature type="region of interest" description="Disordered" evidence="1">
    <location>
        <begin position="57"/>
        <end position="93"/>
    </location>
</feature>
<feature type="compositionally biased region" description="Polar residues" evidence="1">
    <location>
        <begin position="65"/>
        <end position="85"/>
    </location>
</feature>
<reference evidence="2 3" key="1">
    <citation type="submission" date="2016-07" db="EMBL/GenBank/DDBJ databases">
        <title>Pervasive Adenine N6-methylation of Active Genes in Fungi.</title>
        <authorList>
            <consortium name="DOE Joint Genome Institute"/>
            <person name="Mondo S.J."/>
            <person name="Dannebaum R.O."/>
            <person name="Kuo R.C."/>
            <person name="Labutti K."/>
            <person name="Haridas S."/>
            <person name="Kuo A."/>
            <person name="Salamov A."/>
            <person name="Ahrendt S.R."/>
            <person name="Lipzen A."/>
            <person name="Sullivan W."/>
            <person name="Andreopoulos W.B."/>
            <person name="Clum A."/>
            <person name="Lindquist E."/>
            <person name="Daum C."/>
            <person name="Ramamoorthy G.K."/>
            <person name="Gryganskyi A."/>
            <person name="Culley D."/>
            <person name="Magnuson J.K."/>
            <person name="James T.Y."/>
            <person name="O'Malley M.A."/>
            <person name="Stajich J.E."/>
            <person name="Spatafora J.W."/>
            <person name="Visel A."/>
            <person name="Grigoriev I.V."/>
        </authorList>
    </citation>
    <scope>NUCLEOTIDE SEQUENCE [LARGE SCALE GENOMIC DNA]</scope>
    <source>
        <strain evidence="2 3">NRRL 3116</strain>
    </source>
</reference>
<name>A0A1Y2GDI9_9FUNG</name>
<proteinExistence type="predicted"/>
<organism evidence="2 3">
    <name type="scientific">Lobosporangium transversale</name>
    <dbReference type="NCBI Taxonomy" id="64571"/>
    <lineage>
        <taxon>Eukaryota</taxon>
        <taxon>Fungi</taxon>
        <taxon>Fungi incertae sedis</taxon>
        <taxon>Mucoromycota</taxon>
        <taxon>Mortierellomycotina</taxon>
        <taxon>Mortierellomycetes</taxon>
        <taxon>Mortierellales</taxon>
        <taxon>Mortierellaceae</taxon>
        <taxon>Lobosporangium</taxon>
    </lineage>
</organism>